<dbReference type="Proteomes" id="UP000008917">
    <property type="component" value="Chromosome"/>
</dbReference>
<proteinExistence type="predicted"/>
<accession>E6V801</accession>
<reference evidence="3" key="1">
    <citation type="submission" date="2010-12" db="EMBL/GenBank/DDBJ databases">
        <title>Complete sequence of Variovorax paradoxus EPS.</title>
        <authorList>
            <consortium name="US DOE Joint Genome Institute"/>
            <person name="Lucas S."/>
            <person name="Copeland A."/>
            <person name="Lapidus A."/>
            <person name="Cheng J.-F."/>
            <person name="Goodwin L."/>
            <person name="Pitluck S."/>
            <person name="Teshima H."/>
            <person name="Detter J.C."/>
            <person name="Han C."/>
            <person name="Tapia R."/>
            <person name="Land M."/>
            <person name="Hauser L."/>
            <person name="Kyrpides N."/>
            <person name="Ivanova N."/>
            <person name="Ovchinnikova G."/>
            <person name="Orwin P."/>
            <person name="Han J.-I.G."/>
            <person name="Woyke T."/>
        </authorList>
    </citation>
    <scope>NUCLEOTIDE SEQUENCE [LARGE SCALE GENOMIC DNA]</scope>
    <source>
        <strain evidence="3">EPS</strain>
    </source>
</reference>
<evidence type="ECO:0000256" key="1">
    <source>
        <dbReference type="SAM" id="MobiDB-lite"/>
    </source>
</evidence>
<feature type="region of interest" description="Disordered" evidence="1">
    <location>
        <begin position="64"/>
        <end position="96"/>
    </location>
</feature>
<protein>
    <submittedName>
        <fullName evidence="2">Stress-induced protein, KGG, repeat</fullName>
    </submittedName>
</protein>
<dbReference type="STRING" id="595537.Varpa_3075"/>
<evidence type="ECO:0000313" key="2">
    <source>
        <dbReference type="EMBL" id="ADU37262.1"/>
    </source>
</evidence>
<reference evidence="2 3" key="2">
    <citation type="journal article" date="2013" name="Genome Announc.">
        <title>Genome of the Root-Associated Plant Growth-Promoting Bacterium Variovorax paradoxus Strain EPS.</title>
        <authorList>
            <person name="Han J.I."/>
            <person name="Spain J.C."/>
            <person name="Leadbetter J.R."/>
            <person name="Ovchinnikova G."/>
            <person name="Goodwin L.A."/>
            <person name="Han C.S."/>
            <person name="Woyke T."/>
            <person name="Davenport K.W."/>
            <person name="Orwin P.M."/>
        </authorList>
    </citation>
    <scope>NUCLEOTIDE SEQUENCE [LARGE SCALE GENOMIC DNA]</scope>
    <source>
        <strain evidence="2 3">EPS</strain>
    </source>
</reference>
<dbReference type="eggNOG" id="COG3729">
    <property type="taxonomic scope" value="Bacteria"/>
</dbReference>
<organism evidence="2 3">
    <name type="scientific">Variovorax paradoxus (strain EPS)</name>
    <dbReference type="NCBI Taxonomy" id="595537"/>
    <lineage>
        <taxon>Bacteria</taxon>
        <taxon>Pseudomonadati</taxon>
        <taxon>Pseudomonadota</taxon>
        <taxon>Betaproteobacteria</taxon>
        <taxon>Burkholderiales</taxon>
        <taxon>Comamonadaceae</taxon>
        <taxon>Variovorax</taxon>
    </lineage>
</organism>
<feature type="region of interest" description="Disordered" evidence="1">
    <location>
        <begin position="1"/>
        <end position="46"/>
    </location>
</feature>
<evidence type="ECO:0000313" key="3">
    <source>
        <dbReference type="Proteomes" id="UP000008917"/>
    </source>
</evidence>
<dbReference type="KEGG" id="vpe:Varpa_3075"/>
<feature type="compositionally biased region" description="Basic and acidic residues" evidence="1">
    <location>
        <begin position="64"/>
        <end position="88"/>
    </location>
</feature>
<dbReference type="AlphaFoldDB" id="E6V801"/>
<sequence length="96" mass="10296">MPVASHAVAGIPARASTALHSRTPKRPMTTIDHDAPLRPRRGFAGMDPERRREIARLGGRAAHELGRAHEFTPEEAREARAKSLRGQDADGGASGP</sequence>
<dbReference type="Pfam" id="PF10685">
    <property type="entry name" value="KGG"/>
    <property type="match status" value="1"/>
</dbReference>
<name>E6V801_VARPE</name>
<dbReference type="InterPro" id="IPR019626">
    <property type="entry name" value="Stress-induced_KGG_rpt"/>
</dbReference>
<dbReference type="HOGENOM" id="CLU_2358866_0_0_4"/>
<gene>
    <name evidence="2" type="ordered locus">Varpa_3075</name>
</gene>
<dbReference type="EMBL" id="CP002417">
    <property type="protein sequence ID" value="ADU37262.1"/>
    <property type="molecule type" value="Genomic_DNA"/>
</dbReference>